<evidence type="ECO:0000313" key="3">
    <source>
        <dbReference type="Proteomes" id="UP000694300"/>
    </source>
</evidence>
<gene>
    <name evidence="2" type="ORF">I4I82_17040</name>
</gene>
<dbReference type="EMBL" id="JADQDF010000001">
    <property type="protein sequence ID" value="MBW0129372.1"/>
    <property type="molecule type" value="Genomic_DNA"/>
</dbReference>
<feature type="compositionally biased region" description="Basic and acidic residues" evidence="1">
    <location>
        <begin position="181"/>
        <end position="194"/>
    </location>
</feature>
<evidence type="ECO:0000313" key="2">
    <source>
        <dbReference type="EMBL" id="MBW0129372.1"/>
    </source>
</evidence>
<dbReference type="Proteomes" id="UP000694300">
    <property type="component" value="Unassembled WGS sequence"/>
</dbReference>
<feature type="region of interest" description="Disordered" evidence="1">
    <location>
        <begin position="181"/>
        <end position="255"/>
    </location>
</feature>
<comment type="caution">
    <text evidence="2">The sequence shown here is derived from an EMBL/GenBank/DDBJ whole genome shotgun (WGS) entry which is preliminary data.</text>
</comment>
<reference evidence="2 3" key="1">
    <citation type="submission" date="2020-11" db="EMBL/GenBank/DDBJ databases">
        <title>Pseudonocardia abyssalis sp. nov. and Pseudonocardia oceani sp. nov., description and phylogenomic analysis of two novel actinomycetes isolated from the deep Southern Ocean.</title>
        <authorList>
            <person name="Parra J."/>
        </authorList>
    </citation>
    <scope>NUCLEOTIDE SEQUENCE [LARGE SCALE GENOMIC DNA]</scope>
    <source>
        <strain evidence="3">KRD185</strain>
    </source>
</reference>
<feature type="compositionally biased region" description="Low complexity" evidence="1">
    <location>
        <begin position="223"/>
        <end position="255"/>
    </location>
</feature>
<protein>
    <recommendedName>
        <fullName evidence="4">Heparin binding hemagglutinin HbhA</fullName>
    </recommendedName>
</protein>
<keyword evidence="3" id="KW-1185">Reference proteome</keyword>
<name>A0ABS6UAV6_9PSEU</name>
<organism evidence="2 3">
    <name type="scientific">Pseudonocardia oceani</name>
    <dbReference type="NCBI Taxonomy" id="2792013"/>
    <lineage>
        <taxon>Bacteria</taxon>
        <taxon>Bacillati</taxon>
        <taxon>Actinomycetota</taxon>
        <taxon>Actinomycetes</taxon>
        <taxon>Pseudonocardiales</taxon>
        <taxon>Pseudonocardiaceae</taxon>
        <taxon>Pseudonocardia</taxon>
    </lineage>
</organism>
<evidence type="ECO:0000256" key="1">
    <source>
        <dbReference type="SAM" id="MobiDB-lite"/>
    </source>
</evidence>
<evidence type="ECO:0008006" key="4">
    <source>
        <dbReference type="Google" id="ProtNLM"/>
    </source>
</evidence>
<accession>A0ABS6UAV6</accession>
<sequence>MAVQLPTSTDVRKARAQAAQNVSQRAEVARTPLLAVLGAGDYAYSTVTKAVVDARARAEEAANRAAELPQRLSPESLRQLVADLRADAEERYTGFAERGEKTWGRIRKQPQVKNAISTIETYTDKLDARVDVLVDDAHDVAEKALSTVTRQTRSTGEKAARATQEFAAETAEAVSEVAKDASEVAKDASDKVADAGDDAAAAINETGDEVAGATRSASRKAANRTAPKTTTPKATAPKAAAPKPAARRTNGSASS</sequence>
<proteinExistence type="predicted"/>
<dbReference type="RefSeq" id="WP_218590799.1">
    <property type="nucleotide sequence ID" value="NZ_JADQDE010000055.1"/>
</dbReference>